<dbReference type="SUPFAM" id="SSF52172">
    <property type="entry name" value="CheY-like"/>
    <property type="match status" value="1"/>
</dbReference>
<feature type="domain" description="Response regulatory" evidence="2">
    <location>
        <begin position="7"/>
        <end position="129"/>
    </location>
</feature>
<dbReference type="InterPro" id="IPR001789">
    <property type="entry name" value="Sig_transdc_resp-reg_receiver"/>
</dbReference>
<feature type="modified residue" description="4-aspartylphosphate" evidence="1">
    <location>
        <position position="61"/>
    </location>
</feature>
<name>A0ABW5IZ77_9FLAO</name>
<comment type="caution">
    <text evidence="3">The sequence shown here is derived from an EMBL/GenBank/DDBJ whole genome shotgun (WGS) entry which is preliminary data.</text>
</comment>
<keyword evidence="1" id="KW-0597">Phosphoprotein</keyword>
<protein>
    <submittedName>
        <fullName evidence="3">Response regulator</fullName>
    </submittedName>
</protein>
<organism evidence="3 4">
    <name type="scientific">Salinimicrobium flavum</name>
    <dbReference type="NCBI Taxonomy" id="1737065"/>
    <lineage>
        <taxon>Bacteria</taxon>
        <taxon>Pseudomonadati</taxon>
        <taxon>Bacteroidota</taxon>
        <taxon>Flavobacteriia</taxon>
        <taxon>Flavobacteriales</taxon>
        <taxon>Flavobacteriaceae</taxon>
        <taxon>Salinimicrobium</taxon>
    </lineage>
</organism>
<dbReference type="SMART" id="SM00448">
    <property type="entry name" value="REC"/>
    <property type="match status" value="1"/>
</dbReference>
<sequence>MRSNKAEVLIVEDDLIISRLHKHVIGKLVPEDPKIFLNGREALDYLDEGSGKEKEILVLLDLNMPVMNGWDFLKNCGLRPYSNKIHVVIITSSMFNEDSRKAAQFEQVIGYYVKPLKQEHLLEIMELEQVAHLFEKR</sequence>
<dbReference type="Gene3D" id="3.40.50.2300">
    <property type="match status" value="1"/>
</dbReference>
<evidence type="ECO:0000313" key="3">
    <source>
        <dbReference type="EMBL" id="MFD2518376.1"/>
    </source>
</evidence>
<proteinExistence type="predicted"/>
<dbReference type="InterPro" id="IPR011006">
    <property type="entry name" value="CheY-like_superfamily"/>
</dbReference>
<dbReference type="PROSITE" id="PS50110">
    <property type="entry name" value="RESPONSE_REGULATORY"/>
    <property type="match status" value="1"/>
</dbReference>
<dbReference type="RefSeq" id="WP_380752376.1">
    <property type="nucleotide sequence ID" value="NZ_JBHULT010000009.1"/>
</dbReference>
<dbReference type="Proteomes" id="UP001597468">
    <property type="component" value="Unassembled WGS sequence"/>
</dbReference>
<dbReference type="EMBL" id="JBHULT010000009">
    <property type="protein sequence ID" value="MFD2518376.1"/>
    <property type="molecule type" value="Genomic_DNA"/>
</dbReference>
<evidence type="ECO:0000256" key="1">
    <source>
        <dbReference type="PROSITE-ProRule" id="PRU00169"/>
    </source>
</evidence>
<dbReference type="Pfam" id="PF00072">
    <property type="entry name" value="Response_reg"/>
    <property type="match status" value="1"/>
</dbReference>
<gene>
    <name evidence="3" type="ORF">ACFSTG_10760</name>
</gene>
<reference evidence="4" key="1">
    <citation type="journal article" date="2019" name="Int. J. Syst. Evol. Microbiol.">
        <title>The Global Catalogue of Microorganisms (GCM) 10K type strain sequencing project: providing services to taxonomists for standard genome sequencing and annotation.</title>
        <authorList>
            <consortium name="The Broad Institute Genomics Platform"/>
            <consortium name="The Broad Institute Genome Sequencing Center for Infectious Disease"/>
            <person name="Wu L."/>
            <person name="Ma J."/>
        </authorList>
    </citation>
    <scope>NUCLEOTIDE SEQUENCE [LARGE SCALE GENOMIC DNA]</scope>
    <source>
        <strain evidence="4">KCTC 42585</strain>
    </source>
</reference>
<dbReference type="PANTHER" id="PTHR44520:SF2">
    <property type="entry name" value="RESPONSE REGULATOR RCP1"/>
    <property type="match status" value="1"/>
</dbReference>
<dbReference type="InterPro" id="IPR052893">
    <property type="entry name" value="TCS_response_regulator"/>
</dbReference>
<evidence type="ECO:0000259" key="2">
    <source>
        <dbReference type="PROSITE" id="PS50110"/>
    </source>
</evidence>
<accession>A0ABW5IZ77</accession>
<evidence type="ECO:0000313" key="4">
    <source>
        <dbReference type="Proteomes" id="UP001597468"/>
    </source>
</evidence>
<keyword evidence="4" id="KW-1185">Reference proteome</keyword>
<dbReference type="PANTHER" id="PTHR44520">
    <property type="entry name" value="RESPONSE REGULATOR RCP1-RELATED"/>
    <property type="match status" value="1"/>
</dbReference>